<feature type="transmembrane region" description="Helical" evidence="1">
    <location>
        <begin position="214"/>
        <end position="234"/>
    </location>
</feature>
<keyword evidence="1" id="KW-0472">Membrane</keyword>
<evidence type="ECO:0000313" key="3">
    <source>
        <dbReference type="Proteomes" id="UP000286773"/>
    </source>
</evidence>
<feature type="transmembrane region" description="Helical" evidence="1">
    <location>
        <begin position="32"/>
        <end position="54"/>
    </location>
</feature>
<reference evidence="2 3" key="1">
    <citation type="submission" date="2017-05" db="EMBL/GenBank/DDBJ databases">
        <title>Vagococcus spp. assemblies.</title>
        <authorList>
            <person name="Gulvik C.A."/>
        </authorList>
    </citation>
    <scope>NUCLEOTIDE SEQUENCE [LARGE SCALE GENOMIC DNA]</scope>
    <source>
        <strain evidence="2 3">LMG 24798</strain>
    </source>
</reference>
<dbReference type="AlphaFoldDB" id="A0A430AP96"/>
<accession>A0A430AP96</accession>
<dbReference type="OrthoDB" id="9797976at2"/>
<proteinExistence type="predicted"/>
<dbReference type="Pfam" id="PF04474">
    <property type="entry name" value="DUF554"/>
    <property type="match status" value="1"/>
</dbReference>
<dbReference type="Proteomes" id="UP000286773">
    <property type="component" value="Unassembled WGS sequence"/>
</dbReference>
<feature type="transmembrane region" description="Helical" evidence="1">
    <location>
        <begin position="103"/>
        <end position="123"/>
    </location>
</feature>
<dbReference type="InterPro" id="IPR007563">
    <property type="entry name" value="DUF554"/>
</dbReference>
<protein>
    <recommendedName>
        <fullName evidence="4">DUF554 domain-containing protein</fullName>
    </recommendedName>
</protein>
<keyword evidence="1" id="KW-0812">Transmembrane</keyword>
<feature type="transmembrane region" description="Helical" evidence="1">
    <location>
        <begin position="135"/>
        <end position="159"/>
    </location>
</feature>
<dbReference type="EMBL" id="NGKC01000015">
    <property type="protein sequence ID" value="RSU09941.1"/>
    <property type="molecule type" value="Genomic_DNA"/>
</dbReference>
<gene>
    <name evidence="2" type="ORF">CBF27_11630</name>
</gene>
<organism evidence="2 3">
    <name type="scientific">Vagococcus acidifermentans</name>
    <dbReference type="NCBI Taxonomy" id="564710"/>
    <lineage>
        <taxon>Bacteria</taxon>
        <taxon>Bacillati</taxon>
        <taxon>Bacillota</taxon>
        <taxon>Bacilli</taxon>
        <taxon>Lactobacillales</taxon>
        <taxon>Enterococcaceae</taxon>
        <taxon>Vagococcus</taxon>
    </lineage>
</organism>
<dbReference type="PANTHER" id="PTHR36111">
    <property type="entry name" value="INNER MEMBRANE PROTEIN-RELATED"/>
    <property type="match status" value="1"/>
</dbReference>
<keyword evidence="1" id="KW-1133">Transmembrane helix</keyword>
<keyword evidence="3" id="KW-1185">Reference proteome</keyword>
<comment type="caution">
    <text evidence="2">The sequence shown here is derived from an EMBL/GenBank/DDBJ whole genome shotgun (WGS) entry which is preliminary data.</text>
</comment>
<evidence type="ECO:0000256" key="1">
    <source>
        <dbReference type="SAM" id="Phobius"/>
    </source>
</evidence>
<feature type="transmembrane region" description="Helical" evidence="1">
    <location>
        <begin position="60"/>
        <end position="79"/>
    </location>
</feature>
<feature type="transmembrane region" description="Helical" evidence="1">
    <location>
        <begin position="6"/>
        <end position="25"/>
    </location>
</feature>
<name>A0A430AP96_9ENTE</name>
<sequence length="235" mass="24438">MLGTGINTLAVLVGGFAGLFLKSGLKESYRQVIHHASALSVLFVGLSGAISNMLDPSANAVLFIISLVIGGIIGTWLNLEEKMASLGDVLEDKLSQSTLRGQFSEGFVSASLLFCVGSMAILGPLESGINGNHDILLAKSVIDGIVALVMASTLGVGVVFSAVSVLVYQGVITLLAGSLAPFLSADMLRELSIVGGILIFCLGTNMLKLTRIKVSNLLPAVFVPIVYYLLASVLV</sequence>
<evidence type="ECO:0000313" key="2">
    <source>
        <dbReference type="EMBL" id="RSU09941.1"/>
    </source>
</evidence>
<dbReference type="PANTHER" id="PTHR36111:SF2">
    <property type="entry name" value="INNER MEMBRANE PROTEIN"/>
    <property type="match status" value="1"/>
</dbReference>
<feature type="transmembrane region" description="Helical" evidence="1">
    <location>
        <begin position="191"/>
        <end position="207"/>
    </location>
</feature>
<evidence type="ECO:0008006" key="4">
    <source>
        <dbReference type="Google" id="ProtNLM"/>
    </source>
</evidence>
<dbReference type="RefSeq" id="WP_126814511.1">
    <property type="nucleotide sequence ID" value="NZ_NGKC01000015.1"/>
</dbReference>